<evidence type="ECO:0000259" key="3">
    <source>
        <dbReference type="Pfam" id="PF00582"/>
    </source>
</evidence>
<dbReference type="eggNOG" id="COG0589">
    <property type="taxonomic scope" value="Bacteria"/>
</dbReference>
<dbReference type="PANTHER" id="PTHR46268">
    <property type="entry name" value="STRESS RESPONSE PROTEIN NHAX"/>
    <property type="match status" value="1"/>
</dbReference>
<dbReference type="PANTHER" id="PTHR46268:SF6">
    <property type="entry name" value="UNIVERSAL STRESS PROTEIN UP12"/>
    <property type="match status" value="1"/>
</dbReference>
<comment type="subcellular location">
    <subcellularLocation>
        <location evidence="2">Cytoplasm</location>
    </subcellularLocation>
</comment>
<evidence type="ECO:0000256" key="1">
    <source>
        <dbReference type="ARBA" id="ARBA00008791"/>
    </source>
</evidence>
<keyword evidence="2" id="KW-0963">Cytoplasm</keyword>
<dbReference type="Gene3D" id="3.40.50.620">
    <property type="entry name" value="HUPs"/>
    <property type="match status" value="1"/>
</dbReference>
<comment type="caution">
    <text evidence="4">The sequence shown here is derived from an EMBL/GenBank/DDBJ whole genome shotgun (WGS) entry which is preliminary data.</text>
</comment>
<dbReference type="RefSeq" id="WP_035663952.1">
    <property type="nucleotide sequence ID" value="NZ_BAUV01000011.1"/>
</dbReference>
<dbReference type="InterPro" id="IPR014729">
    <property type="entry name" value="Rossmann-like_a/b/a_fold"/>
</dbReference>
<dbReference type="SUPFAM" id="SSF52402">
    <property type="entry name" value="Adenine nucleotide alpha hydrolases-like"/>
    <property type="match status" value="1"/>
</dbReference>
<dbReference type="InterPro" id="IPR006015">
    <property type="entry name" value="Universal_stress_UspA"/>
</dbReference>
<dbReference type="PIRSF" id="PIRSF006276">
    <property type="entry name" value="UspA"/>
    <property type="match status" value="1"/>
</dbReference>
<comment type="similarity">
    <text evidence="1 2">Belongs to the universal stress protein A family.</text>
</comment>
<keyword evidence="5" id="KW-1185">Reference proteome</keyword>
<sequence length="147" mass="16463">MAFHYQTILVAVDGSTESELALKKAFKMAKLEEAKLVISYIIDNRPSATIEQYDRTIVEQTEKYGQEMLITYKKDAEEAGILDVEIALDYGSPKIKIPRDIADKYQADLIIAGATGINAVERLFIGSVSENIARRAKCDVLIVRKQH</sequence>
<protein>
    <recommendedName>
        <fullName evidence="2">Universal stress protein</fullName>
    </recommendedName>
</protein>
<accession>W4QT83</accession>
<gene>
    <name evidence="4" type="ORF">JCM9157_1923</name>
</gene>
<proteinExistence type="inferred from homology"/>
<dbReference type="Proteomes" id="UP000018896">
    <property type="component" value="Unassembled WGS sequence"/>
</dbReference>
<dbReference type="OrthoDB" id="9789668at2"/>
<evidence type="ECO:0000313" key="5">
    <source>
        <dbReference type="Proteomes" id="UP000018896"/>
    </source>
</evidence>
<evidence type="ECO:0000256" key="2">
    <source>
        <dbReference type="PIRNR" id="PIRNR006276"/>
    </source>
</evidence>
<dbReference type="EMBL" id="BAUV01000011">
    <property type="protein sequence ID" value="GAE34843.1"/>
    <property type="molecule type" value="Genomic_DNA"/>
</dbReference>
<evidence type="ECO:0000313" key="4">
    <source>
        <dbReference type="EMBL" id="GAE34843.1"/>
    </source>
</evidence>
<dbReference type="PRINTS" id="PR01438">
    <property type="entry name" value="UNVRSLSTRESS"/>
</dbReference>
<dbReference type="Pfam" id="PF00582">
    <property type="entry name" value="Usp"/>
    <property type="match status" value="1"/>
</dbReference>
<feature type="domain" description="UspA" evidence="3">
    <location>
        <begin position="5"/>
        <end position="144"/>
    </location>
</feature>
<dbReference type="InterPro" id="IPR006016">
    <property type="entry name" value="UspA"/>
</dbReference>
<name>W4QT83_HALA3</name>
<reference evidence="4 5" key="1">
    <citation type="journal article" date="2014" name="Genome Announc.">
        <title>Draft Genome Sequences of Three Alkaliphilic Bacillus Strains, Bacillus wakoensis JCM 9140T, Bacillus akibai JCM 9157T, and Bacillus hemicellulosilyticus JCM 9152T.</title>
        <authorList>
            <person name="Yuki M."/>
            <person name="Oshima K."/>
            <person name="Suda W."/>
            <person name="Oshida Y."/>
            <person name="Kitamura K."/>
            <person name="Iida T."/>
            <person name="Hattori M."/>
            <person name="Ohkuma M."/>
        </authorList>
    </citation>
    <scope>NUCLEOTIDE SEQUENCE [LARGE SCALE GENOMIC DNA]</scope>
    <source>
        <strain evidence="4 5">JCM 9157</strain>
    </source>
</reference>
<dbReference type="STRING" id="1236973.JCM9157_1923"/>
<organism evidence="4 5">
    <name type="scientific">Halalkalibacter akibai (strain ATCC 43226 / DSM 21942 / CIP 109018 / JCM 9157 / 1139)</name>
    <name type="common">Bacillus akibai</name>
    <dbReference type="NCBI Taxonomy" id="1236973"/>
    <lineage>
        <taxon>Bacteria</taxon>
        <taxon>Bacillati</taxon>
        <taxon>Bacillota</taxon>
        <taxon>Bacilli</taxon>
        <taxon>Bacillales</taxon>
        <taxon>Bacillaceae</taxon>
        <taxon>Halalkalibacter</taxon>
    </lineage>
</organism>
<dbReference type="AlphaFoldDB" id="W4QT83"/>
<dbReference type="GO" id="GO:0005737">
    <property type="term" value="C:cytoplasm"/>
    <property type="evidence" value="ECO:0007669"/>
    <property type="project" value="UniProtKB-SubCell"/>
</dbReference>
<dbReference type="CDD" id="cd00293">
    <property type="entry name" value="USP-like"/>
    <property type="match status" value="1"/>
</dbReference>